<sequence>MQAVIRYLLDENVPHAIAHGLRQRGVEVVTASDVELLSVDDELIVEYAVTEGYVVFTQDDDFLRIHSKGEKHAGIVYSKQGKRTLGEIIRYLKLLAEVLESDEFQGQLEYY</sequence>
<dbReference type="Proteomes" id="UP000318437">
    <property type="component" value="Unassembled WGS sequence"/>
</dbReference>
<evidence type="ECO:0000313" key="2">
    <source>
        <dbReference type="EMBL" id="TWU30303.1"/>
    </source>
</evidence>
<name>A0A5C6CZJ6_9BACT</name>
<accession>A0A5C6CZJ6</accession>
<feature type="domain" description="DUF5615" evidence="1">
    <location>
        <begin position="6"/>
        <end position="108"/>
    </location>
</feature>
<dbReference type="EMBL" id="SJPS01000001">
    <property type="protein sequence ID" value="TWU30303.1"/>
    <property type="molecule type" value="Genomic_DNA"/>
</dbReference>
<dbReference type="OrthoDB" id="280265at2"/>
<comment type="caution">
    <text evidence="2">The sequence shown here is derived from an EMBL/GenBank/DDBJ whole genome shotgun (WGS) entry which is preliminary data.</text>
</comment>
<dbReference type="InterPro" id="IPR041049">
    <property type="entry name" value="DUF5615"/>
</dbReference>
<evidence type="ECO:0000259" key="1">
    <source>
        <dbReference type="Pfam" id="PF18480"/>
    </source>
</evidence>
<dbReference type="Pfam" id="PF18480">
    <property type="entry name" value="DUF5615"/>
    <property type="match status" value="1"/>
</dbReference>
<organism evidence="2 3">
    <name type="scientific">Bythopirellula polymerisocia</name>
    <dbReference type="NCBI Taxonomy" id="2528003"/>
    <lineage>
        <taxon>Bacteria</taxon>
        <taxon>Pseudomonadati</taxon>
        <taxon>Planctomycetota</taxon>
        <taxon>Planctomycetia</taxon>
        <taxon>Pirellulales</taxon>
        <taxon>Lacipirellulaceae</taxon>
        <taxon>Bythopirellula</taxon>
    </lineage>
</organism>
<protein>
    <recommendedName>
        <fullName evidence="1">DUF5615 domain-containing protein</fullName>
    </recommendedName>
</protein>
<reference evidence="2 3" key="1">
    <citation type="submission" date="2019-02" db="EMBL/GenBank/DDBJ databases">
        <title>Deep-cultivation of Planctomycetes and their phenomic and genomic characterization uncovers novel biology.</title>
        <authorList>
            <person name="Wiegand S."/>
            <person name="Jogler M."/>
            <person name="Boedeker C."/>
            <person name="Pinto D."/>
            <person name="Vollmers J."/>
            <person name="Rivas-Marin E."/>
            <person name="Kohn T."/>
            <person name="Peeters S.H."/>
            <person name="Heuer A."/>
            <person name="Rast P."/>
            <person name="Oberbeckmann S."/>
            <person name="Bunk B."/>
            <person name="Jeske O."/>
            <person name="Meyerdierks A."/>
            <person name="Storesund J.E."/>
            <person name="Kallscheuer N."/>
            <person name="Luecker S."/>
            <person name="Lage O.M."/>
            <person name="Pohl T."/>
            <person name="Merkel B.J."/>
            <person name="Hornburger P."/>
            <person name="Mueller R.-W."/>
            <person name="Bruemmer F."/>
            <person name="Labrenz M."/>
            <person name="Spormann A.M."/>
            <person name="Op Den Camp H."/>
            <person name="Overmann J."/>
            <person name="Amann R."/>
            <person name="Jetten M.S.M."/>
            <person name="Mascher T."/>
            <person name="Medema M.H."/>
            <person name="Devos D.P."/>
            <person name="Kaster A.-K."/>
            <person name="Ovreas L."/>
            <person name="Rohde M."/>
            <person name="Galperin M.Y."/>
            <person name="Jogler C."/>
        </authorList>
    </citation>
    <scope>NUCLEOTIDE SEQUENCE [LARGE SCALE GENOMIC DNA]</scope>
    <source>
        <strain evidence="2 3">Pla144</strain>
    </source>
</reference>
<dbReference type="AlphaFoldDB" id="A0A5C6CZJ6"/>
<proteinExistence type="predicted"/>
<evidence type="ECO:0000313" key="3">
    <source>
        <dbReference type="Proteomes" id="UP000318437"/>
    </source>
</evidence>
<gene>
    <name evidence="2" type="ORF">Pla144_10890</name>
</gene>
<keyword evidence="3" id="KW-1185">Reference proteome</keyword>